<feature type="compositionally biased region" description="Polar residues" evidence="7">
    <location>
        <begin position="113"/>
        <end position="122"/>
    </location>
</feature>
<proteinExistence type="predicted"/>
<keyword evidence="4 9" id="KW-0238">DNA-binding</keyword>
<dbReference type="PANTHER" id="PTHR36206:SF13">
    <property type="entry name" value="TRANSCRIPTIONAL REGULATORY PROTEIN MOC3"/>
    <property type="match status" value="1"/>
</dbReference>
<accession>S3CJ36</accession>
<evidence type="ECO:0000256" key="1">
    <source>
        <dbReference type="ARBA" id="ARBA00022723"/>
    </source>
</evidence>
<dbReference type="CDD" id="cd00067">
    <property type="entry name" value="GAL4"/>
    <property type="match status" value="1"/>
</dbReference>
<dbReference type="OrthoDB" id="5375558at2759"/>
<dbReference type="GO" id="GO:0003677">
    <property type="term" value="F:DNA binding"/>
    <property type="evidence" value="ECO:0007669"/>
    <property type="project" value="UniProtKB-KW"/>
</dbReference>
<dbReference type="KEGG" id="glz:GLAREA_11825"/>
<dbReference type="STRING" id="1116229.S3CJ36"/>
<feature type="compositionally biased region" description="Low complexity" evidence="7">
    <location>
        <begin position="72"/>
        <end position="81"/>
    </location>
</feature>
<keyword evidence="3" id="KW-0805">Transcription regulation</keyword>
<evidence type="ECO:0000313" key="10">
    <source>
        <dbReference type="Proteomes" id="UP000016922"/>
    </source>
</evidence>
<feature type="domain" description="Zn(2)-C6 fungal-type" evidence="8">
    <location>
        <begin position="152"/>
        <end position="180"/>
    </location>
</feature>
<dbReference type="EMBL" id="KE145372">
    <property type="protein sequence ID" value="EPE25244.1"/>
    <property type="molecule type" value="Genomic_DNA"/>
</dbReference>
<sequence length="631" mass="68908">MSNAQPQGGQPVNPNAYPSPSYPSPSLSNNNSSYNYPPPNPQQGEPYRASPTGSTNSASLSLPSMRTLDPIQQQQQQQQQQIMNSGLPPVAPPGYYHPSQGLPHPHHQQPPQYNITSDPNGQNLRYQLPQHDARVMSGGRHKKEIKRRTKTGCLTCRKRRIKCDEAHPACRNCQKSKRECMGYDPIFKQQPGTAAIQIAPSSASAQSGLAATANPYQTQPQMSYGMPPATTMGYENSLSAGVSSPGSANQNQFDQNSYIDPALEAAGPASVGGYQSSSGMPQLLHDTLRREMHSASPYSSNASDTPHLRGGASSFVMSPSIAYSEEDDAYTIVPARRTVAQLLNLGGSAPASSPADLSQLQNRLEESKHLYYSIYAPGLENFLETKWFSNKGLNQMLGNKELMDQFGVLLHQFGKVAQQDPKEMAYTASIEARIVWSLANMVRQRVGGDMNGNKELRTVPAIDDPMEAANRLSIFESLLTSKVATSNPLTAPVPGSTDHHRLRELEFWHTLGNFVCLEEDDQSVTVPKDTDDILANLRNLLDGRENRDVLYSIAVVRAIGPRIQEYTPNETPLHLDESDNKSKLLVAKKFVQDEAQGHGTTNVIRRLCELAARSWSMPAPAPAVAAPVGAN</sequence>
<dbReference type="SMART" id="SM00066">
    <property type="entry name" value="GAL4"/>
    <property type="match status" value="1"/>
</dbReference>
<keyword evidence="2" id="KW-0862">Zinc</keyword>
<keyword evidence="5" id="KW-0804">Transcription</keyword>
<dbReference type="PROSITE" id="PS00463">
    <property type="entry name" value="ZN2_CY6_FUNGAL_1"/>
    <property type="match status" value="1"/>
</dbReference>
<dbReference type="eggNOG" id="ENOG502RXSX">
    <property type="taxonomic scope" value="Eukaryota"/>
</dbReference>
<dbReference type="GO" id="GO:0000981">
    <property type="term" value="F:DNA-binding transcription factor activity, RNA polymerase II-specific"/>
    <property type="evidence" value="ECO:0007669"/>
    <property type="project" value="InterPro"/>
</dbReference>
<dbReference type="InterPro" id="IPR001138">
    <property type="entry name" value="Zn2Cys6_DnaBD"/>
</dbReference>
<feature type="compositionally biased region" description="Polar residues" evidence="7">
    <location>
        <begin position="1"/>
        <end position="12"/>
    </location>
</feature>
<evidence type="ECO:0000256" key="6">
    <source>
        <dbReference type="ARBA" id="ARBA00023242"/>
    </source>
</evidence>
<protein>
    <submittedName>
        <fullName evidence="9">Zn2/Cys6 DNA-binding protein</fullName>
    </submittedName>
</protein>
<evidence type="ECO:0000256" key="4">
    <source>
        <dbReference type="ARBA" id="ARBA00023125"/>
    </source>
</evidence>
<feature type="region of interest" description="Disordered" evidence="7">
    <location>
        <begin position="1"/>
        <end position="122"/>
    </location>
</feature>
<dbReference type="PANTHER" id="PTHR36206">
    <property type="entry name" value="ASPERCRYPTIN BIOSYNTHESIS CLUSTER-SPECIFIC TRANSCRIPTION REGULATOR ATNN-RELATED"/>
    <property type="match status" value="1"/>
</dbReference>
<evidence type="ECO:0000256" key="7">
    <source>
        <dbReference type="SAM" id="MobiDB-lite"/>
    </source>
</evidence>
<dbReference type="SUPFAM" id="SSF57701">
    <property type="entry name" value="Zn2/Cys6 DNA-binding domain"/>
    <property type="match status" value="1"/>
</dbReference>
<feature type="compositionally biased region" description="Low complexity" evidence="7">
    <location>
        <begin position="13"/>
        <end position="35"/>
    </location>
</feature>
<reference evidence="9 10" key="1">
    <citation type="journal article" date="2013" name="BMC Genomics">
        <title>Genomics-driven discovery of the pneumocandin biosynthetic gene cluster in the fungus Glarea lozoyensis.</title>
        <authorList>
            <person name="Chen L."/>
            <person name="Yue Q."/>
            <person name="Zhang X."/>
            <person name="Xiang M."/>
            <person name="Wang C."/>
            <person name="Li S."/>
            <person name="Che Y."/>
            <person name="Ortiz-Lopez F.J."/>
            <person name="Bills G.F."/>
            <person name="Liu X."/>
            <person name="An Z."/>
        </authorList>
    </citation>
    <scope>NUCLEOTIDE SEQUENCE [LARGE SCALE GENOMIC DNA]</scope>
    <source>
        <strain evidence="10">ATCC 20868 / MF5171</strain>
    </source>
</reference>
<dbReference type="Proteomes" id="UP000016922">
    <property type="component" value="Unassembled WGS sequence"/>
</dbReference>
<dbReference type="GeneID" id="19470866"/>
<dbReference type="HOGENOM" id="CLU_016696_1_0_1"/>
<evidence type="ECO:0000256" key="3">
    <source>
        <dbReference type="ARBA" id="ARBA00023015"/>
    </source>
</evidence>
<feature type="compositionally biased region" description="Polar residues" evidence="7">
    <location>
        <begin position="51"/>
        <end position="64"/>
    </location>
</feature>
<dbReference type="InterPro" id="IPR036864">
    <property type="entry name" value="Zn2-C6_fun-type_DNA-bd_sf"/>
</dbReference>
<evidence type="ECO:0000256" key="2">
    <source>
        <dbReference type="ARBA" id="ARBA00022833"/>
    </source>
</evidence>
<dbReference type="OMA" id="NAQMRYQ"/>
<keyword evidence="6" id="KW-0539">Nucleus</keyword>
<evidence type="ECO:0000256" key="5">
    <source>
        <dbReference type="ARBA" id="ARBA00023163"/>
    </source>
</evidence>
<gene>
    <name evidence="9" type="ORF">GLAREA_11825</name>
</gene>
<dbReference type="InterPro" id="IPR052360">
    <property type="entry name" value="Transcr_Regulatory_Proteins"/>
</dbReference>
<dbReference type="PROSITE" id="PS50048">
    <property type="entry name" value="ZN2_CY6_FUNGAL_2"/>
    <property type="match status" value="1"/>
</dbReference>
<evidence type="ECO:0000259" key="8">
    <source>
        <dbReference type="PROSITE" id="PS50048"/>
    </source>
</evidence>
<name>S3CJ36_GLAL2</name>
<dbReference type="RefSeq" id="XP_008088159.1">
    <property type="nucleotide sequence ID" value="XM_008089968.1"/>
</dbReference>
<dbReference type="GO" id="GO:0008270">
    <property type="term" value="F:zinc ion binding"/>
    <property type="evidence" value="ECO:0007669"/>
    <property type="project" value="InterPro"/>
</dbReference>
<keyword evidence="10" id="KW-1185">Reference proteome</keyword>
<dbReference type="Pfam" id="PF00172">
    <property type="entry name" value="Zn_clus"/>
    <property type="match status" value="1"/>
</dbReference>
<dbReference type="Gene3D" id="4.10.240.10">
    <property type="entry name" value="Zn(2)-C6 fungal-type DNA-binding domain"/>
    <property type="match status" value="1"/>
</dbReference>
<dbReference type="AlphaFoldDB" id="S3CJ36"/>
<evidence type="ECO:0000313" key="9">
    <source>
        <dbReference type="EMBL" id="EPE25244.1"/>
    </source>
</evidence>
<keyword evidence="1" id="KW-0479">Metal-binding</keyword>
<organism evidence="9 10">
    <name type="scientific">Glarea lozoyensis (strain ATCC 20868 / MF5171)</name>
    <dbReference type="NCBI Taxonomy" id="1116229"/>
    <lineage>
        <taxon>Eukaryota</taxon>
        <taxon>Fungi</taxon>
        <taxon>Dikarya</taxon>
        <taxon>Ascomycota</taxon>
        <taxon>Pezizomycotina</taxon>
        <taxon>Leotiomycetes</taxon>
        <taxon>Helotiales</taxon>
        <taxon>Helotiaceae</taxon>
        <taxon>Glarea</taxon>
    </lineage>
</organism>